<dbReference type="EMBL" id="LSRX01000116">
    <property type="protein sequence ID" value="OLQ08515.1"/>
    <property type="molecule type" value="Genomic_DNA"/>
</dbReference>
<sequence>MALACQSLLCHGAQDSQAVAPLWAADGSANSEDCYVYERTGKRQKGITGCREGGDTRRRNRLLAQGAVPTQMGIHFQCFHGGA</sequence>
<name>A0A1Q9EM64_SYMMI</name>
<protein>
    <submittedName>
        <fullName evidence="1">Uncharacterized protein</fullName>
    </submittedName>
</protein>
<comment type="caution">
    <text evidence="1">The sequence shown here is derived from an EMBL/GenBank/DDBJ whole genome shotgun (WGS) entry which is preliminary data.</text>
</comment>
<dbReference type="AlphaFoldDB" id="A0A1Q9EM64"/>
<evidence type="ECO:0000313" key="1">
    <source>
        <dbReference type="EMBL" id="OLQ08515.1"/>
    </source>
</evidence>
<keyword evidence="2" id="KW-1185">Reference proteome</keyword>
<gene>
    <name evidence="1" type="ORF">AK812_SmicGene8000</name>
</gene>
<accession>A0A1Q9EM64</accession>
<dbReference type="Proteomes" id="UP000186817">
    <property type="component" value="Unassembled WGS sequence"/>
</dbReference>
<organism evidence="1 2">
    <name type="scientific">Symbiodinium microadriaticum</name>
    <name type="common">Dinoflagellate</name>
    <name type="synonym">Zooxanthella microadriatica</name>
    <dbReference type="NCBI Taxonomy" id="2951"/>
    <lineage>
        <taxon>Eukaryota</taxon>
        <taxon>Sar</taxon>
        <taxon>Alveolata</taxon>
        <taxon>Dinophyceae</taxon>
        <taxon>Suessiales</taxon>
        <taxon>Symbiodiniaceae</taxon>
        <taxon>Symbiodinium</taxon>
    </lineage>
</organism>
<evidence type="ECO:0000313" key="2">
    <source>
        <dbReference type="Proteomes" id="UP000186817"/>
    </source>
</evidence>
<proteinExistence type="predicted"/>
<reference evidence="1 2" key="1">
    <citation type="submission" date="2016-02" db="EMBL/GenBank/DDBJ databases">
        <title>Genome analysis of coral dinoflagellate symbionts highlights evolutionary adaptations to a symbiotic lifestyle.</title>
        <authorList>
            <person name="Aranda M."/>
            <person name="Li Y."/>
            <person name="Liew Y.J."/>
            <person name="Baumgarten S."/>
            <person name="Simakov O."/>
            <person name="Wilson M."/>
            <person name="Piel J."/>
            <person name="Ashoor H."/>
            <person name="Bougouffa S."/>
            <person name="Bajic V.B."/>
            <person name="Ryu T."/>
            <person name="Ravasi T."/>
            <person name="Bayer T."/>
            <person name="Micklem G."/>
            <person name="Kim H."/>
            <person name="Bhak J."/>
            <person name="Lajeunesse T.C."/>
            <person name="Voolstra C.R."/>
        </authorList>
    </citation>
    <scope>NUCLEOTIDE SEQUENCE [LARGE SCALE GENOMIC DNA]</scope>
    <source>
        <strain evidence="1 2">CCMP2467</strain>
    </source>
</reference>